<gene>
    <name evidence="1" type="ORF">M0G41_16120</name>
</gene>
<protein>
    <submittedName>
        <fullName evidence="1">DUF1249 domain-containing protein</fullName>
    </submittedName>
</protein>
<comment type="caution">
    <text evidence="1">The sequence shown here is derived from an EMBL/GenBank/DDBJ whole genome shotgun (WGS) entry which is preliminary data.</text>
</comment>
<dbReference type="InterPro" id="IPR009659">
    <property type="entry name" value="DUF1249"/>
</dbReference>
<evidence type="ECO:0000313" key="2">
    <source>
        <dbReference type="Proteomes" id="UP001431449"/>
    </source>
</evidence>
<accession>A0ABT0GKX2</accession>
<keyword evidence="2" id="KW-1185">Reference proteome</keyword>
<organism evidence="1 2">
    <name type="scientific">Pseudomarimonas salicorniae</name>
    <dbReference type="NCBI Taxonomy" id="2933270"/>
    <lineage>
        <taxon>Bacteria</taxon>
        <taxon>Pseudomonadati</taxon>
        <taxon>Pseudomonadota</taxon>
        <taxon>Gammaproteobacteria</taxon>
        <taxon>Lysobacterales</taxon>
        <taxon>Lysobacteraceae</taxon>
        <taxon>Pseudomarimonas</taxon>
    </lineage>
</organism>
<evidence type="ECO:0000313" key="1">
    <source>
        <dbReference type="EMBL" id="MCK7595189.1"/>
    </source>
</evidence>
<dbReference type="PANTHER" id="PTHR38774:SF1">
    <property type="entry name" value="CYTOPLASMIC PROTEIN"/>
    <property type="match status" value="1"/>
</dbReference>
<dbReference type="EMBL" id="JALNMH010000014">
    <property type="protein sequence ID" value="MCK7595189.1"/>
    <property type="molecule type" value="Genomic_DNA"/>
</dbReference>
<dbReference type="Proteomes" id="UP001431449">
    <property type="component" value="Unassembled WGS sequence"/>
</dbReference>
<reference evidence="1" key="1">
    <citation type="submission" date="2022-04" db="EMBL/GenBank/DDBJ databases">
        <title>Lysobacter sp. CAU 1642 isolated from sea sand.</title>
        <authorList>
            <person name="Kim W."/>
        </authorList>
    </citation>
    <scope>NUCLEOTIDE SEQUENCE</scope>
    <source>
        <strain evidence="1">CAU 1642</strain>
    </source>
</reference>
<proteinExistence type="predicted"/>
<name>A0ABT0GKX2_9GAMM</name>
<sequence>MSSEETSAIRMSRFGFLMGLYAENFLRMERVFGLPEQVGDYLVSSIDDGLDLHLQIIERHPYTLELKLTYGLIDPLTGEPDPSAHLRIYRDARMAEVTHCYAGKRWQDVLGLDAPARTVVGHRLRMNVFLSKWLEYLGDQGHSPFTLRLGSADEILDNKTAQTA</sequence>
<dbReference type="RefSeq" id="WP_248210973.1">
    <property type="nucleotide sequence ID" value="NZ_JALNMH010000014.1"/>
</dbReference>
<dbReference type="Pfam" id="PF06853">
    <property type="entry name" value="DUF1249"/>
    <property type="match status" value="1"/>
</dbReference>
<dbReference type="PANTHER" id="PTHR38774">
    <property type="entry name" value="CYTOPLASMIC PROTEIN-RELATED"/>
    <property type="match status" value="1"/>
</dbReference>